<dbReference type="Pfam" id="PF03739">
    <property type="entry name" value="LptF_LptG"/>
    <property type="match status" value="1"/>
</dbReference>
<dbReference type="PANTHER" id="PTHR33529">
    <property type="entry name" value="SLR0882 PROTEIN-RELATED"/>
    <property type="match status" value="1"/>
</dbReference>
<evidence type="ECO:0000256" key="2">
    <source>
        <dbReference type="ARBA" id="ARBA00022475"/>
    </source>
</evidence>
<feature type="transmembrane region" description="Helical" evidence="6">
    <location>
        <begin position="318"/>
        <end position="338"/>
    </location>
</feature>
<evidence type="ECO:0008006" key="8">
    <source>
        <dbReference type="Google" id="ProtNLM"/>
    </source>
</evidence>
<feature type="transmembrane region" description="Helical" evidence="6">
    <location>
        <begin position="123"/>
        <end position="142"/>
    </location>
</feature>
<organism evidence="7">
    <name type="scientific">hydrothermal vent metagenome</name>
    <dbReference type="NCBI Taxonomy" id="652676"/>
    <lineage>
        <taxon>unclassified sequences</taxon>
        <taxon>metagenomes</taxon>
        <taxon>ecological metagenomes</taxon>
    </lineage>
</organism>
<gene>
    <name evidence="7" type="ORF">MNBD_NITROSPIRAE02-1500</name>
</gene>
<keyword evidence="5 6" id="KW-0472">Membrane</keyword>
<accession>A0A3B1CSZ8</accession>
<evidence type="ECO:0000256" key="6">
    <source>
        <dbReference type="SAM" id="Phobius"/>
    </source>
</evidence>
<dbReference type="GO" id="GO:0015920">
    <property type="term" value="P:lipopolysaccharide transport"/>
    <property type="evidence" value="ECO:0007669"/>
    <property type="project" value="TreeGrafter"/>
</dbReference>
<feature type="transmembrane region" description="Helical" evidence="6">
    <location>
        <begin position="292"/>
        <end position="312"/>
    </location>
</feature>
<comment type="subcellular location">
    <subcellularLocation>
        <location evidence="1">Cell membrane</location>
        <topology evidence="1">Multi-pass membrane protein</topology>
    </subcellularLocation>
</comment>
<reference evidence="7" key="1">
    <citation type="submission" date="2018-06" db="EMBL/GenBank/DDBJ databases">
        <authorList>
            <person name="Zhirakovskaya E."/>
        </authorList>
    </citation>
    <scope>NUCLEOTIDE SEQUENCE</scope>
</reference>
<proteinExistence type="predicted"/>
<evidence type="ECO:0000313" key="7">
    <source>
        <dbReference type="EMBL" id="VAX27044.1"/>
    </source>
</evidence>
<dbReference type="AlphaFoldDB" id="A0A3B1CSZ8"/>
<name>A0A3B1CSZ8_9ZZZZ</name>
<feature type="transmembrane region" description="Helical" evidence="6">
    <location>
        <begin position="32"/>
        <end position="49"/>
    </location>
</feature>
<keyword evidence="4 6" id="KW-1133">Transmembrane helix</keyword>
<evidence type="ECO:0000256" key="5">
    <source>
        <dbReference type="ARBA" id="ARBA00023136"/>
    </source>
</evidence>
<evidence type="ECO:0000256" key="1">
    <source>
        <dbReference type="ARBA" id="ARBA00004651"/>
    </source>
</evidence>
<evidence type="ECO:0000256" key="3">
    <source>
        <dbReference type="ARBA" id="ARBA00022692"/>
    </source>
</evidence>
<keyword evidence="3 6" id="KW-0812">Transmembrane</keyword>
<dbReference type="InterPro" id="IPR005495">
    <property type="entry name" value="LptG/LptF_permease"/>
</dbReference>
<keyword evidence="2" id="KW-1003">Cell membrane</keyword>
<feature type="transmembrane region" description="Helical" evidence="6">
    <location>
        <begin position="70"/>
        <end position="97"/>
    </location>
</feature>
<dbReference type="PANTHER" id="PTHR33529:SF6">
    <property type="entry name" value="YJGP_YJGQ FAMILY PERMEASE"/>
    <property type="match status" value="1"/>
</dbReference>
<dbReference type="EMBL" id="UOGH01000022">
    <property type="protein sequence ID" value="VAX27044.1"/>
    <property type="molecule type" value="Genomic_DNA"/>
</dbReference>
<sequence>MHGTEEPFCAAVLQSVKIHTPMVIYRYITRELGLTFLVCIIGLNMVLMMEKILRLSRLMSGVGASYLDMTWVLILIQPQILVLTIPMALLLSVLLTYGRMEVDNELTVLRSSGMKFGEIARPVFYLSAILLAFSVFITLYLMPLSSKTLRGEINRVLKERAPMSIEPGVFFTSFKGFLILVNEKTGEGDFKGIFISDNRNPESERVIVARKGKLTLDKEMQPGFSLADGTVHIVNKDSSTEINFAEYKFTIRLSGEILNRKKSEMTLPELYKRAVTEKTNGTGYFIEFHRRLSFPALIIALAFLAPALSLRAGKTGKTGGFIIGLLVFTIYYVALLYFENLVRAGKLPHLACWIPFAVLTAVAVLLYRREE</sequence>
<protein>
    <recommendedName>
        <fullName evidence="8">Lipopolysaccharide export system permease protein LptF</fullName>
    </recommendedName>
</protein>
<feature type="transmembrane region" description="Helical" evidence="6">
    <location>
        <begin position="350"/>
        <end position="367"/>
    </location>
</feature>
<dbReference type="GO" id="GO:0043190">
    <property type="term" value="C:ATP-binding cassette (ABC) transporter complex"/>
    <property type="evidence" value="ECO:0007669"/>
    <property type="project" value="TreeGrafter"/>
</dbReference>
<evidence type="ECO:0000256" key="4">
    <source>
        <dbReference type="ARBA" id="ARBA00022989"/>
    </source>
</evidence>